<accession>A0A7M5WZW6</accession>
<sequence length="527" mass="59615">MQQQQRKIPALGRTAALGSLYSAHTESFYPGVNLFSEKITKDHYDEIEHPNTNVEFKLSNSTTDKLNSLNINGQVGLSVLAGMVDLSGSAAYLNSKRKNTTFSEMTLLYHKYTFNQEILSVKRMKINEEFMNSLDATHVVVGIDWGARCNITCQYENKTNKSDFEVNGMLKAECNKLSSAINLSGEAKANSKTEENGDSSTFNFTVECDVLEMKKIPQSFIEAAKLVEHLPESIKGVNEGRGIPLDYYLLPLECVVRAKRIELKSAIIVKEIEEGTIQRFYQLTNRFEDVRVKINTILGAIGENCEIFEDSLNQKAKILQDSLDVLRGKFQARFKKRLVEARKGNVSEVELNEVIDETTETISNQKRLPSIESECGDLFTEVTRALKIIESLKTQNIHFVGKTSTLDLTGTKTVLYLPEVIEQSKELTDNIVCFKRLVKQANENKNNEVEFIVLLTSFHTVKHPVPVIKSFKESRTTKEDVLKSEDILLKKCCVAVHSKDIKDPFKRIGFNPEKDVELRIRCPLLHS</sequence>
<proteinExistence type="predicted"/>
<dbReference type="Pfam" id="PF24674">
    <property type="entry name" value="MACPF_SNTX"/>
    <property type="match status" value="1"/>
</dbReference>
<name>A0A7M5WZW6_9CNID</name>
<feature type="domain" description="SNTX MACPF/CDC-like" evidence="1">
    <location>
        <begin position="7"/>
        <end position="254"/>
    </location>
</feature>
<dbReference type="AlphaFoldDB" id="A0A7M5WZW6"/>
<protein>
    <recommendedName>
        <fullName evidence="1">SNTX MACPF/CDC-like domain-containing protein</fullName>
    </recommendedName>
</protein>
<evidence type="ECO:0000313" key="2">
    <source>
        <dbReference type="EnsemblMetazoa" id="CLYHEMP015553.1"/>
    </source>
</evidence>
<dbReference type="EnsemblMetazoa" id="CLYHEMT015553.1">
    <property type="protein sequence ID" value="CLYHEMP015553.1"/>
    <property type="gene ID" value="CLYHEMG015553"/>
</dbReference>
<dbReference type="InterPro" id="IPR052090">
    <property type="entry name" value="Cytolytic_pore-forming_toxin"/>
</dbReference>
<evidence type="ECO:0000259" key="1">
    <source>
        <dbReference type="Pfam" id="PF24674"/>
    </source>
</evidence>
<dbReference type="GeneID" id="136798624"/>
<dbReference type="RefSeq" id="XP_066911357.1">
    <property type="nucleotide sequence ID" value="XM_067055256.1"/>
</dbReference>
<dbReference type="PANTHER" id="PTHR31594">
    <property type="entry name" value="AIG1-TYPE G DOMAIN-CONTAINING PROTEIN"/>
    <property type="match status" value="1"/>
</dbReference>
<keyword evidence="3" id="KW-1185">Reference proteome</keyword>
<dbReference type="OrthoDB" id="2386367at2759"/>
<dbReference type="InterPro" id="IPR056072">
    <property type="entry name" value="SNTX_MACPF/CDC-like_dom"/>
</dbReference>
<reference evidence="2" key="1">
    <citation type="submission" date="2021-01" db="UniProtKB">
        <authorList>
            <consortium name="EnsemblMetazoa"/>
        </authorList>
    </citation>
    <scope>IDENTIFICATION</scope>
</reference>
<dbReference type="PANTHER" id="PTHR31594:SF14">
    <property type="entry name" value="FIBRONECTIN TYPE-III DOMAIN-CONTAINING PROTEIN"/>
    <property type="match status" value="1"/>
</dbReference>
<evidence type="ECO:0000313" key="3">
    <source>
        <dbReference type="Proteomes" id="UP000594262"/>
    </source>
</evidence>
<organism evidence="2 3">
    <name type="scientific">Clytia hemisphaerica</name>
    <dbReference type="NCBI Taxonomy" id="252671"/>
    <lineage>
        <taxon>Eukaryota</taxon>
        <taxon>Metazoa</taxon>
        <taxon>Cnidaria</taxon>
        <taxon>Hydrozoa</taxon>
        <taxon>Hydroidolina</taxon>
        <taxon>Leptothecata</taxon>
        <taxon>Obeliida</taxon>
        <taxon>Clytiidae</taxon>
        <taxon>Clytia</taxon>
    </lineage>
</organism>
<dbReference type="Proteomes" id="UP000594262">
    <property type="component" value="Unplaced"/>
</dbReference>